<name>F0QY18_VULM7</name>
<feature type="transmembrane region" description="Helical" evidence="5">
    <location>
        <begin position="357"/>
        <end position="380"/>
    </location>
</feature>
<protein>
    <recommendedName>
        <fullName evidence="6">Major facilitator superfamily (MFS) profile domain-containing protein</fullName>
    </recommendedName>
</protein>
<keyword evidence="4 5" id="KW-0472">Membrane</keyword>
<feature type="transmembrane region" description="Helical" evidence="5">
    <location>
        <begin position="286"/>
        <end position="311"/>
    </location>
</feature>
<feature type="transmembrane region" description="Helical" evidence="5">
    <location>
        <begin position="77"/>
        <end position="95"/>
    </location>
</feature>
<feature type="transmembrane region" description="Helical" evidence="5">
    <location>
        <begin position="323"/>
        <end position="345"/>
    </location>
</feature>
<evidence type="ECO:0000256" key="3">
    <source>
        <dbReference type="ARBA" id="ARBA00022989"/>
    </source>
</evidence>
<feature type="transmembrane region" description="Helical" evidence="5">
    <location>
        <begin position="142"/>
        <end position="166"/>
    </location>
</feature>
<dbReference type="InterPro" id="IPR020846">
    <property type="entry name" value="MFS_dom"/>
</dbReference>
<feature type="transmembrane region" description="Helical" evidence="5">
    <location>
        <begin position="262"/>
        <end position="280"/>
    </location>
</feature>
<organism evidence="7 8">
    <name type="scientific">Vulcanisaeta moutnovskia (strain 768-28)</name>
    <dbReference type="NCBI Taxonomy" id="985053"/>
    <lineage>
        <taxon>Archaea</taxon>
        <taxon>Thermoproteota</taxon>
        <taxon>Thermoprotei</taxon>
        <taxon>Thermoproteales</taxon>
        <taxon>Thermoproteaceae</taxon>
        <taxon>Vulcanisaeta</taxon>
    </lineage>
</organism>
<dbReference type="Proteomes" id="UP000007485">
    <property type="component" value="Chromosome"/>
</dbReference>
<dbReference type="GO" id="GO:0022857">
    <property type="term" value="F:transmembrane transporter activity"/>
    <property type="evidence" value="ECO:0007669"/>
    <property type="project" value="InterPro"/>
</dbReference>
<dbReference type="PROSITE" id="PS50850">
    <property type="entry name" value="MFS"/>
    <property type="match status" value="1"/>
</dbReference>
<dbReference type="AlphaFoldDB" id="F0QY18"/>
<evidence type="ECO:0000313" key="8">
    <source>
        <dbReference type="Proteomes" id="UP000007485"/>
    </source>
</evidence>
<dbReference type="PANTHER" id="PTHR10924:SF6">
    <property type="entry name" value="SOLUTE CARRIER FAMILY 49 MEMBER A3"/>
    <property type="match status" value="1"/>
</dbReference>
<evidence type="ECO:0000256" key="2">
    <source>
        <dbReference type="ARBA" id="ARBA00022692"/>
    </source>
</evidence>
<evidence type="ECO:0000313" key="7">
    <source>
        <dbReference type="EMBL" id="ADY02504.1"/>
    </source>
</evidence>
<dbReference type="HOGENOM" id="CLU_709078_0_0_2"/>
<dbReference type="STRING" id="985053.VMUT_2311"/>
<evidence type="ECO:0000256" key="4">
    <source>
        <dbReference type="ARBA" id="ARBA00023136"/>
    </source>
</evidence>
<proteinExistence type="predicted"/>
<comment type="subcellular location">
    <subcellularLocation>
        <location evidence="1">Membrane</location>
        <topology evidence="1">Multi-pass membrane protein</topology>
    </subcellularLocation>
</comment>
<dbReference type="GO" id="GO:0016020">
    <property type="term" value="C:membrane"/>
    <property type="evidence" value="ECO:0007669"/>
    <property type="project" value="UniProtKB-SubCell"/>
</dbReference>
<dbReference type="PANTHER" id="PTHR10924">
    <property type="entry name" value="MAJOR FACILITATOR SUPERFAMILY PROTEIN-RELATED"/>
    <property type="match status" value="1"/>
</dbReference>
<dbReference type="SUPFAM" id="SSF103473">
    <property type="entry name" value="MFS general substrate transporter"/>
    <property type="match status" value="1"/>
</dbReference>
<feature type="transmembrane region" description="Helical" evidence="5">
    <location>
        <begin position="231"/>
        <end position="255"/>
    </location>
</feature>
<feature type="transmembrane region" description="Helical" evidence="5">
    <location>
        <begin position="20"/>
        <end position="42"/>
    </location>
</feature>
<accession>F0QY18</accession>
<keyword evidence="3 5" id="KW-1133">Transmembrane helix</keyword>
<dbReference type="InterPro" id="IPR011701">
    <property type="entry name" value="MFS"/>
</dbReference>
<evidence type="ECO:0000256" key="1">
    <source>
        <dbReference type="ARBA" id="ARBA00004141"/>
    </source>
</evidence>
<feature type="domain" description="Major facilitator superfamily (MFS) profile" evidence="6">
    <location>
        <begin position="1"/>
        <end position="383"/>
    </location>
</feature>
<dbReference type="InterPro" id="IPR049680">
    <property type="entry name" value="FLVCR1-2_SLC49-like"/>
</dbReference>
<feature type="transmembrane region" description="Helical" evidence="5">
    <location>
        <begin position="116"/>
        <end position="136"/>
    </location>
</feature>
<dbReference type="EMBL" id="CP002529">
    <property type="protein sequence ID" value="ADY02504.1"/>
    <property type="molecule type" value="Genomic_DNA"/>
</dbReference>
<feature type="transmembrane region" description="Helical" evidence="5">
    <location>
        <begin position="197"/>
        <end position="219"/>
    </location>
</feature>
<dbReference type="KEGG" id="vmo:VMUT_2311"/>
<gene>
    <name evidence="7" type="ordered locus">VMUT_2311</name>
</gene>
<dbReference type="eggNOG" id="arCOG00130">
    <property type="taxonomic scope" value="Archaea"/>
</dbReference>
<sequence length="389" mass="42823">MIWLEFSGIAVPQMILIFHVNLLMIGLMVSIWPLISIPLALISGVLADRLGYRFTISLGGSIIALFSWLRLIAGKDFTLLLLFQSLAGIGQTFIYDSVTKLVGELFPINEQALANGVGAMSEILGMALALVISPLLVPTPSYNYLMINIIVYSLISTISLITFIIIGKTTYVNTHSGYEISTNISMRDIMSIMRMRTIVILMILFFVGTGIFAALTQWIEPILYSRNIPQIYSDLAGMVMLISGSLGMILIPYIYGKLHTRSLFTINTSILTLLLILFSIRLQYPILYFIIAALIGFLLLSLAPLGLQLSLEIVGTKITGTTTGLLGLMSEAGAFLMVIIIGEIYSTTESQFKGNPWFIPIIVMSLLSLVLSILSLLIVIDRDQSSFRT</sequence>
<evidence type="ECO:0000256" key="5">
    <source>
        <dbReference type="SAM" id="Phobius"/>
    </source>
</evidence>
<keyword evidence="8" id="KW-1185">Reference proteome</keyword>
<dbReference type="Pfam" id="PF07690">
    <property type="entry name" value="MFS_1"/>
    <property type="match status" value="1"/>
</dbReference>
<reference evidence="7 8" key="1">
    <citation type="journal article" date="2011" name="J. Bacteriol.">
        <title>Complete genome sequence of 'Vulcanisaeta moutnovskia' strain 768-28, a novel member of the hyperthermophilic crenarchaeal genus vulcanisaeta.</title>
        <authorList>
            <person name="Gumerov V.M."/>
            <person name="Mardanov A.V."/>
            <person name="Beletsky A.V."/>
            <person name="Prokofeva M.I."/>
            <person name="Bonch-Osmolovskaya E.A."/>
            <person name="Ravin N.V."/>
            <person name="Skryabin K.G."/>
        </authorList>
    </citation>
    <scope>NUCLEOTIDE SEQUENCE [LARGE SCALE GENOMIC DNA]</scope>
    <source>
        <strain evidence="7 8">768-28</strain>
    </source>
</reference>
<dbReference type="InterPro" id="IPR036259">
    <property type="entry name" value="MFS_trans_sf"/>
</dbReference>
<evidence type="ECO:0000259" key="6">
    <source>
        <dbReference type="PROSITE" id="PS50850"/>
    </source>
</evidence>
<feature type="transmembrane region" description="Helical" evidence="5">
    <location>
        <begin position="54"/>
        <end position="71"/>
    </location>
</feature>
<keyword evidence="2 5" id="KW-0812">Transmembrane</keyword>
<dbReference type="Gene3D" id="1.20.1250.20">
    <property type="entry name" value="MFS general substrate transporter like domains"/>
    <property type="match status" value="1"/>
</dbReference>